<evidence type="ECO:0000256" key="1">
    <source>
        <dbReference type="SAM" id="SignalP"/>
    </source>
</evidence>
<accession>A0A8H5HUX8</accession>
<feature type="chain" id="PRO_5034662146" evidence="1">
    <location>
        <begin position="20"/>
        <end position="256"/>
    </location>
</feature>
<keyword evidence="3" id="KW-1185">Reference proteome</keyword>
<feature type="signal peptide" evidence="1">
    <location>
        <begin position="1"/>
        <end position="19"/>
    </location>
</feature>
<dbReference type="EMBL" id="JAACJN010000017">
    <property type="protein sequence ID" value="KAF5390027.1"/>
    <property type="molecule type" value="Genomic_DNA"/>
</dbReference>
<organism evidence="2 3">
    <name type="scientific">Collybiopsis confluens</name>
    <dbReference type="NCBI Taxonomy" id="2823264"/>
    <lineage>
        <taxon>Eukaryota</taxon>
        <taxon>Fungi</taxon>
        <taxon>Dikarya</taxon>
        <taxon>Basidiomycota</taxon>
        <taxon>Agaricomycotina</taxon>
        <taxon>Agaricomycetes</taxon>
        <taxon>Agaricomycetidae</taxon>
        <taxon>Agaricales</taxon>
        <taxon>Marasmiineae</taxon>
        <taxon>Omphalotaceae</taxon>
        <taxon>Collybiopsis</taxon>
    </lineage>
</organism>
<keyword evidence="1" id="KW-0732">Signal</keyword>
<name>A0A8H5HUX8_9AGAR</name>
<dbReference type="AlphaFoldDB" id="A0A8H5HUX8"/>
<reference evidence="2 3" key="1">
    <citation type="journal article" date="2020" name="ISME J.">
        <title>Uncovering the hidden diversity of litter-decomposition mechanisms in mushroom-forming fungi.</title>
        <authorList>
            <person name="Floudas D."/>
            <person name="Bentzer J."/>
            <person name="Ahren D."/>
            <person name="Johansson T."/>
            <person name="Persson P."/>
            <person name="Tunlid A."/>
        </authorList>
    </citation>
    <scope>NUCLEOTIDE SEQUENCE [LARGE SCALE GENOMIC DNA]</scope>
    <source>
        <strain evidence="2 3">CBS 406.79</strain>
    </source>
</reference>
<dbReference type="Proteomes" id="UP000518752">
    <property type="component" value="Unassembled WGS sequence"/>
</dbReference>
<gene>
    <name evidence="2" type="ORF">D9757_003886</name>
</gene>
<evidence type="ECO:0000313" key="3">
    <source>
        <dbReference type="Proteomes" id="UP000518752"/>
    </source>
</evidence>
<sequence>MLALTPIYVLWIFWAAVTASPILVQNTRTSSMLEQRIPPQWELFLGKQNVGTPRERWGIFFARWGTVFAAKTQDTIPDEEPKMELVKIGRRGSWTLIDLNAKVRYNPAFPSSKKELYGWIEHDMVSSLRQSTTRPDWWPQGTPFDSSPQPMRVIYYGGPEPDVNNPQAPNKRKRTGGSSLDMVWVILEELGKRKLYLGDNQGVPEIFQDEFNKNYINIWRRRWQTTAHGEKAVKWMLKQYPQSRFPEWAKLWSEAL</sequence>
<comment type="caution">
    <text evidence="2">The sequence shown here is derived from an EMBL/GenBank/DDBJ whole genome shotgun (WGS) entry which is preliminary data.</text>
</comment>
<evidence type="ECO:0000313" key="2">
    <source>
        <dbReference type="EMBL" id="KAF5390027.1"/>
    </source>
</evidence>
<protein>
    <submittedName>
        <fullName evidence="2">Uncharacterized protein</fullName>
    </submittedName>
</protein>
<proteinExistence type="predicted"/>